<sequence>MLYTQQEHGFLVRVMCGILRYSSPVRVSNREDVYGHSRFTAVLSPYLSVLR</sequence>
<gene>
    <name evidence="1" type="ORF">SAMN04489746_0611</name>
</gene>
<reference evidence="1 2" key="1">
    <citation type="submission" date="2016-10" db="EMBL/GenBank/DDBJ databases">
        <authorList>
            <person name="Varghese N."/>
            <person name="Submissions S."/>
        </authorList>
    </citation>
    <scope>NUCLEOTIDE SEQUENCE [LARGE SCALE GENOMIC DNA]</scope>
    <source>
        <strain evidence="1 2">DSM 20586</strain>
    </source>
</reference>
<protein>
    <submittedName>
        <fullName evidence="1">Uncharacterized protein</fullName>
    </submittedName>
</protein>
<evidence type="ECO:0000313" key="1">
    <source>
        <dbReference type="EMBL" id="SEB56301.1"/>
    </source>
</evidence>
<name>A0AB38A5V4_9ACTN</name>
<dbReference type="Proteomes" id="UP000183687">
    <property type="component" value="Unassembled WGS sequence"/>
</dbReference>
<organism evidence="1 2">
    <name type="scientific">Atopobium minutum</name>
    <dbReference type="NCBI Taxonomy" id="1381"/>
    <lineage>
        <taxon>Bacteria</taxon>
        <taxon>Bacillati</taxon>
        <taxon>Actinomycetota</taxon>
        <taxon>Coriobacteriia</taxon>
        <taxon>Coriobacteriales</taxon>
        <taxon>Atopobiaceae</taxon>
        <taxon>Atopobium</taxon>
    </lineage>
</organism>
<dbReference type="AlphaFoldDB" id="A0AB38A5V4"/>
<proteinExistence type="predicted"/>
<accession>A0AB38A5V4</accession>
<dbReference type="EMBL" id="FNSH01000001">
    <property type="protein sequence ID" value="SEB56301.1"/>
    <property type="molecule type" value="Genomic_DNA"/>
</dbReference>
<evidence type="ECO:0000313" key="2">
    <source>
        <dbReference type="Proteomes" id="UP000183687"/>
    </source>
</evidence>
<comment type="caution">
    <text evidence="1">The sequence shown here is derived from an EMBL/GenBank/DDBJ whole genome shotgun (WGS) entry which is preliminary data.</text>
</comment>